<feature type="domain" description="FAM91 C-terminal" evidence="2">
    <location>
        <begin position="4"/>
        <end position="71"/>
    </location>
</feature>
<keyword evidence="3" id="KW-1185">Reference proteome</keyword>
<accession>A0A915K034</accession>
<comment type="similarity">
    <text evidence="1">Belongs to the FAM91 family.</text>
</comment>
<dbReference type="PANTHER" id="PTHR28441">
    <property type="entry name" value="PROTEIN FAM91A1"/>
    <property type="match status" value="1"/>
</dbReference>
<dbReference type="AlphaFoldDB" id="A0A915K034"/>
<dbReference type="InterPro" id="IPR039199">
    <property type="entry name" value="FAM91"/>
</dbReference>
<feature type="domain" description="FAM91 C-terminal" evidence="2">
    <location>
        <begin position="74"/>
        <end position="234"/>
    </location>
</feature>
<dbReference type="WBParaSite" id="nRc.2.0.1.t31570-RA">
    <property type="protein sequence ID" value="nRc.2.0.1.t31570-RA"/>
    <property type="gene ID" value="nRc.2.0.1.g31570"/>
</dbReference>
<dbReference type="PANTHER" id="PTHR28441:SF2">
    <property type="entry name" value="PROTEIN FAM91A1"/>
    <property type="match status" value="1"/>
</dbReference>
<organism evidence="3 4">
    <name type="scientific">Romanomermis culicivorax</name>
    <name type="common">Nematode worm</name>
    <dbReference type="NCBI Taxonomy" id="13658"/>
    <lineage>
        <taxon>Eukaryota</taxon>
        <taxon>Metazoa</taxon>
        <taxon>Ecdysozoa</taxon>
        <taxon>Nematoda</taxon>
        <taxon>Enoplea</taxon>
        <taxon>Dorylaimia</taxon>
        <taxon>Mermithida</taxon>
        <taxon>Mermithoidea</taxon>
        <taxon>Mermithidae</taxon>
        <taxon>Romanomermis</taxon>
    </lineage>
</organism>
<reference evidence="4" key="1">
    <citation type="submission" date="2022-11" db="UniProtKB">
        <authorList>
            <consortium name="WormBaseParasite"/>
        </authorList>
    </citation>
    <scope>IDENTIFICATION</scope>
</reference>
<sequence length="372" mass="41517">MAAILISMAPLSNEITSINCADPPNLGPSVAEVNSSWFRLFLYNLVGNGPVSFLFVKGCRIRKMPQALKGYSLNEEETAIFHVPFPMKVENIAEVAELGHINRHPAVRKLSYLLNLHYTCGYITLIRLNKSIDRSFKNADSLSVSNGENSTNNFANKRDSYAFGYSYNGMLADKDIRKTPSTLGSTESSQLYADWIFYDCIFGLPLFDRFLNKSICDKIGEFDLLNVEKIEAIDTLTEVVKTMGLQMDPHGYKKLHQSKKCKIIFQKVDLTCNCEGKCHGNPLKSSAVWLAIERSPTGFTNHMASYMSSISCFNMGEIRPPNRALILKLEKRSGSHLDPVGSVIRDPDPLTQFFGSGFVSVVVKNVDSAHPY</sequence>
<protein>
    <submittedName>
        <fullName evidence="4">FAM91 C-terminal domain-containing protein</fullName>
    </submittedName>
</protein>
<dbReference type="Proteomes" id="UP000887565">
    <property type="component" value="Unplaced"/>
</dbReference>
<name>A0A915K034_ROMCU</name>
<evidence type="ECO:0000259" key="2">
    <source>
        <dbReference type="Pfam" id="PF14648"/>
    </source>
</evidence>
<evidence type="ECO:0000313" key="4">
    <source>
        <dbReference type="WBParaSite" id="nRc.2.0.1.t31570-RA"/>
    </source>
</evidence>
<dbReference type="InterPro" id="IPR028097">
    <property type="entry name" value="FAM91_C_dom"/>
</dbReference>
<dbReference type="Pfam" id="PF14648">
    <property type="entry name" value="FAM91_C"/>
    <property type="match status" value="2"/>
</dbReference>
<evidence type="ECO:0000256" key="1">
    <source>
        <dbReference type="ARBA" id="ARBA00010319"/>
    </source>
</evidence>
<evidence type="ECO:0000313" key="3">
    <source>
        <dbReference type="Proteomes" id="UP000887565"/>
    </source>
</evidence>
<proteinExistence type="inferred from homology"/>